<dbReference type="OrthoDB" id="2036043at2"/>
<dbReference type="InterPro" id="IPR000182">
    <property type="entry name" value="GNAT_dom"/>
</dbReference>
<dbReference type="Proteomes" id="UP000215694">
    <property type="component" value="Unassembled WGS sequence"/>
</dbReference>
<dbReference type="InterPro" id="IPR016181">
    <property type="entry name" value="Acyl_CoA_acyltransferase"/>
</dbReference>
<dbReference type="InterPro" id="IPR051556">
    <property type="entry name" value="N-term/lysine_N-AcTrnsfr"/>
</dbReference>
<keyword evidence="2" id="KW-0808">Transferase</keyword>
<gene>
    <name evidence="2" type="ORF">CHL78_007400</name>
</gene>
<evidence type="ECO:0000259" key="1">
    <source>
        <dbReference type="PROSITE" id="PS51186"/>
    </source>
</evidence>
<proteinExistence type="predicted"/>
<dbReference type="Pfam" id="PF00583">
    <property type="entry name" value="Acetyltransf_1"/>
    <property type="match status" value="1"/>
</dbReference>
<dbReference type="PROSITE" id="PS51186">
    <property type="entry name" value="GNAT"/>
    <property type="match status" value="1"/>
</dbReference>
<dbReference type="GO" id="GO:0016747">
    <property type="term" value="F:acyltransferase activity, transferring groups other than amino-acyl groups"/>
    <property type="evidence" value="ECO:0007669"/>
    <property type="project" value="InterPro"/>
</dbReference>
<reference evidence="2 3" key="1">
    <citation type="journal article" date="2017" name="Genome Announc.">
        <title>Draft Genome Sequence of Romboutsia weinsteinii sp. nov. Strain CCRI-19649(T) Isolated from Surface Water.</title>
        <authorList>
            <person name="Maheux A.F."/>
            <person name="Boudreau D.K."/>
            <person name="Berube E."/>
            <person name="Boissinot M."/>
            <person name="Cantin P."/>
            <person name="Raymond F."/>
            <person name="Corbeil J."/>
            <person name="Omar R.F."/>
            <person name="Bergeron M.G."/>
        </authorList>
    </citation>
    <scope>NUCLEOTIDE SEQUENCE [LARGE SCALE GENOMIC DNA]</scope>
    <source>
        <strain evidence="2 3">CCRI-19649</strain>
    </source>
</reference>
<name>A0A371J557_9FIRM</name>
<dbReference type="PANTHER" id="PTHR42919:SF35">
    <property type="entry name" value="N-ACETYLTRANSFERASE DOMAIN-CONTAINING PROTEIN"/>
    <property type="match status" value="1"/>
</dbReference>
<dbReference type="Gene3D" id="3.40.630.30">
    <property type="match status" value="1"/>
</dbReference>
<keyword evidence="3" id="KW-1185">Reference proteome</keyword>
<dbReference type="CDD" id="cd04301">
    <property type="entry name" value="NAT_SF"/>
    <property type="match status" value="1"/>
</dbReference>
<evidence type="ECO:0000313" key="3">
    <source>
        <dbReference type="Proteomes" id="UP000215694"/>
    </source>
</evidence>
<comment type="caution">
    <text evidence="2">The sequence shown here is derived from an EMBL/GenBank/DDBJ whole genome shotgun (WGS) entry which is preliminary data.</text>
</comment>
<dbReference type="RefSeq" id="WP_094369143.1">
    <property type="nucleotide sequence ID" value="NZ_NOJY02000010.1"/>
</dbReference>
<dbReference type="SUPFAM" id="SSF55729">
    <property type="entry name" value="Acyl-CoA N-acyltransferases (Nat)"/>
    <property type="match status" value="1"/>
</dbReference>
<dbReference type="EMBL" id="NOJY02000010">
    <property type="protein sequence ID" value="RDY27824.1"/>
    <property type="molecule type" value="Genomic_DNA"/>
</dbReference>
<accession>A0A371J557</accession>
<dbReference type="PANTHER" id="PTHR42919">
    <property type="entry name" value="N-ALPHA-ACETYLTRANSFERASE"/>
    <property type="match status" value="1"/>
</dbReference>
<protein>
    <submittedName>
        <fullName evidence="2">GNAT family N-acetyltransferase</fullName>
    </submittedName>
</protein>
<evidence type="ECO:0000313" key="2">
    <source>
        <dbReference type="EMBL" id="RDY27824.1"/>
    </source>
</evidence>
<dbReference type="AlphaFoldDB" id="A0A371J557"/>
<feature type="domain" description="N-acetyltransferase" evidence="1">
    <location>
        <begin position="121"/>
        <end position="271"/>
    </location>
</feature>
<sequence>MERELYEGIKSRIKNYKFNSLIHTDYEEILDYEVILDTEKCVLLYGYNKEMKLYEFSFAADEPKVVLDEINRSNKAGLITFIPNEWVCKFKENGFDIFAIWNDYFNQDISKYIVDDKIEKLSIDECKQASDITLSCRGQSRGFAGQSEEWIYRWINGIEPTANMFNSRDSSILVHRENNTICGIVCIAIYGDNRQSGSTLWIREIAVSPEYQNRGIGKKLLNQALLYGVKNGAKKSYLMADECNNNAIHLYRKMGFYSDKIEHEITMIKDK</sequence>
<organism evidence="2 3">
    <name type="scientific">Romboutsia weinsteinii</name>
    <dbReference type="NCBI Taxonomy" id="2020949"/>
    <lineage>
        <taxon>Bacteria</taxon>
        <taxon>Bacillati</taxon>
        <taxon>Bacillota</taxon>
        <taxon>Clostridia</taxon>
        <taxon>Peptostreptococcales</taxon>
        <taxon>Peptostreptococcaceae</taxon>
        <taxon>Romboutsia</taxon>
    </lineage>
</organism>